<dbReference type="GO" id="GO:0005509">
    <property type="term" value="F:calcium ion binding"/>
    <property type="evidence" value="ECO:0007669"/>
    <property type="project" value="InterPro"/>
</dbReference>
<keyword evidence="2" id="KW-0677">Repeat</keyword>
<evidence type="ECO:0000256" key="2">
    <source>
        <dbReference type="ARBA" id="ARBA00022737"/>
    </source>
</evidence>
<dbReference type="SMART" id="SM00054">
    <property type="entry name" value="EFh"/>
    <property type="match status" value="4"/>
</dbReference>
<evidence type="ECO:0000259" key="4">
    <source>
        <dbReference type="PROSITE" id="PS50222"/>
    </source>
</evidence>
<dbReference type="CDD" id="cd00051">
    <property type="entry name" value="EFh"/>
    <property type="match status" value="1"/>
</dbReference>
<dbReference type="SUPFAM" id="SSF47473">
    <property type="entry name" value="EF-hand"/>
    <property type="match status" value="1"/>
</dbReference>
<name>A0AAE2D7R0_SCHME</name>
<evidence type="ECO:0000313" key="5">
    <source>
        <dbReference type="EMBL" id="KAK4474222.1"/>
    </source>
</evidence>
<evidence type="ECO:0000256" key="1">
    <source>
        <dbReference type="ARBA" id="ARBA00022723"/>
    </source>
</evidence>
<reference evidence="5" key="1">
    <citation type="submission" date="2022-04" db="EMBL/GenBank/DDBJ databases">
        <authorList>
            <person name="Xu L."/>
            <person name="Lv Z."/>
        </authorList>
    </citation>
    <scope>NUCLEOTIDE SEQUENCE</scope>
    <source>
        <strain evidence="5">LV_2022a</strain>
    </source>
</reference>
<organism evidence="5 6">
    <name type="scientific">Schistosoma mekongi</name>
    <name type="common">Parasitic worm</name>
    <dbReference type="NCBI Taxonomy" id="38744"/>
    <lineage>
        <taxon>Eukaryota</taxon>
        <taxon>Metazoa</taxon>
        <taxon>Spiralia</taxon>
        <taxon>Lophotrochozoa</taxon>
        <taxon>Platyhelminthes</taxon>
        <taxon>Trematoda</taxon>
        <taxon>Digenea</taxon>
        <taxon>Strigeidida</taxon>
        <taxon>Schistosomatoidea</taxon>
        <taxon>Schistosomatidae</taxon>
        <taxon>Schistosoma</taxon>
    </lineage>
</organism>
<dbReference type="InterPro" id="IPR002048">
    <property type="entry name" value="EF_hand_dom"/>
</dbReference>
<feature type="domain" description="EF-hand" evidence="4">
    <location>
        <begin position="73"/>
        <end position="108"/>
    </location>
</feature>
<keyword evidence="1" id="KW-0479">Metal-binding</keyword>
<keyword evidence="6" id="KW-1185">Reference proteome</keyword>
<comment type="caution">
    <text evidence="5">The sequence shown here is derived from an EMBL/GenBank/DDBJ whole genome shotgun (WGS) entry which is preliminary data.</text>
</comment>
<evidence type="ECO:0000313" key="6">
    <source>
        <dbReference type="Proteomes" id="UP001292079"/>
    </source>
</evidence>
<dbReference type="PROSITE" id="PS50222">
    <property type="entry name" value="EF_HAND_2"/>
    <property type="match status" value="3"/>
</dbReference>
<evidence type="ECO:0000256" key="3">
    <source>
        <dbReference type="ARBA" id="ARBA00022837"/>
    </source>
</evidence>
<dbReference type="PANTHER" id="PTHR34524:SF6">
    <property type="entry name" value="CALCYPHOSINE LIKE"/>
    <property type="match status" value="1"/>
</dbReference>
<dbReference type="Pfam" id="PF13499">
    <property type="entry name" value="EF-hand_7"/>
    <property type="match status" value="2"/>
</dbReference>
<proteinExistence type="predicted"/>
<dbReference type="InterPro" id="IPR051581">
    <property type="entry name" value="Ca-bind"/>
</dbReference>
<dbReference type="EMBL" id="JALJAT010000001">
    <property type="protein sequence ID" value="KAK4474222.1"/>
    <property type="molecule type" value="Genomic_DNA"/>
</dbReference>
<dbReference type="Gene3D" id="1.10.238.10">
    <property type="entry name" value="EF-hand"/>
    <property type="match status" value="2"/>
</dbReference>
<sequence>MSDEKQWIAVFNSIDKDGNKSLTRDEIELCLKNIGVSQSLAEKIIKETDLNNDGKISLDEYLNALRKLPPRGKHVEYWKEIFHHIDKDNSGKVSVKELDEFLKSTGTDVNKGLLENWMASNDKNKDGELDYGEFLVYVRQTYE</sequence>
<dbReference type="PROSITE" id="PS00018">
    <property type="entry name" value="EF_HAND_1"/>
    <property type="match status" value="3"/>
</dbReference>
<feature type="domain" description="EF-hand" evidence="4">
    <location>
        <begin position="109"/>
        <end position="143"/>
    </location>
</feature>
<dbReference type="AlphaFoldDB" id="A0AAE2D7R0"/>
<dbReference type="InterPro" id="IPR011992">
    <property type="entry name" value="EF-hand-dom_pair"/>
</dbReference>
<dbReference type="PANTHER" id="PTHR34524">
    <property type="entry name" value="CALCYPHOSIN"/>
    <property type="match status" value="1"/>
</dbReference>
<dbReference type="Proteomes" id="UP001292079">
    <property type="component" value="Unassembled WGS sequence"/>
</dbReference>
<reference evidence="5" key="2">
    <citation type="journal article" date="2023" name="Infect Dis Poverty">
        <title>Chromosome-scale genome of the human blood fluke Schistosoma mekongi and its implications for public health.</title>
        <authorList>
            <person name="Zhou M."/>
            <person name="Xu L."/>
            <person name="Xu D."/>
            <person name="Chen W."/>
            <person name="Khan J."/>
            <person name="Hu Y."/>
            <person name="Huang H."/>
            <person name="Wei H."/>
            <person name="Zhang Y."/>
            <person name="Chusongsang P."/>
            <person name="Tanasarnprasert K."/>
            <person name="Hu X."/>
            <person name="Limpanont Y."/>
            <person name="Lv Z."/>
        </authorList>
    </citation>
    <scope>NUCLEOTIDE SEQUENCE</scope>
    <source>
        <strain evidence="5">LV_2022a</strain>
    </source>
</reference>
<gene>
    <name evidence="5" type="ORF">MN116_000073</name>
</gene>
<accession>A0AAE2D7R0</accession>
<feature type="domain" description="EF-hand" evidence="4">
    <location>
        <begin position="36"/>
        <end position="71"/>
    </location>
</feature>
<keyword evidence="3" id="KW-0106">Calcium</keyword>
<protein>
    <recommendedName>
        <fullName evidence="4">EF-hand domain-containing protein</fullName>
    </recommendedName>
</protein>
<dbReference type="InterPro" id="IPR018247">
    <property type="entry name" value="EF_Hand_1_Ca_BS"/>
</dbReference>